<dbReference type="GO" id="GO:0006013">
    <property type="term" value="P:mannose metabolic process"/>
    <property type="evidence" value="ECO:0007669"/>
    <property type="project" value="TreeGrafter"/>
</dbReference>
<sequence length="248" mass="28998">MNCYIFDVDGTLTPSRDKINKDFLKWFLEFVKWHPVYLVTGSDRTKTEEQIGEELFAKVNCVYNCSGNEKHKKGVCVFSTKDFKLEDKPQKFLERKLRNSDFDIKTGFHFDSRPGLLNFSIVGRNASKTERKKYVKYDTSTNERELISNKFNKLFSKKFNIVSQVAGETGLDIIKIGTDKAQILKDFTFQDELIFFGDNIQPGGNDYGIAQVIEYGPYDRTEVHHVKNWKETWKILKSYDIHERNSKR</sequence>
<dbReference type="InterPro" id="IPR023214">
    <property type="entry name" value="HAD_sf"/>
</dbReference>
<protein>
    <recommendedName>
        <fullName evidence="5">Phosphomannomutase</fullName>
    </recommendedName>
</protein>
<dbReference type="Pfam" id="PF03332">
    <property type="entry name" value="PMM"/>
    <property type="match status" value="1"/>
</dbReference>
<dbReference type="InterPro" id="IPR043169">
    <property type="entry name" value="PMM_cap"/>
</dbReference>
<keyword evidence="1" id="KW-0963">Cytoplasm</keyword>
<dbReference type="InterPro" id="IPR005002">
    <property type="entry name" value="PMM"/>
</dbReference>
<dbReference type="GO" id="GO:0004615">
    <property type="term" value="F:phosphomannomutase activity"/>
    <property type="evidence" value="ECO:0007669"/>
    <property type="project" value="InterPro"/>
</dbReference>
<evidence type="ECO:0000256" key="2">
    <source>
        <dbReference type="ARBA" id="ARBA00022723"/>
    </source>
</evidence>
<proteinExistence type="predicted"/>
<evidence type="ECO:0000313" key="4">
    <source>
        <dbReference type="EMBL" id="SVA39876.1"/>
    </source>
</evidence>
<dbReference type="InterPro" id="IPR036412">
    <property type="entry name" value="HAD-like_sf"/>
</dbReference>
<dbReference type="GO" id="GO:0046872">
    <property type="term" value="F:metal ion binding"/>
    <property type="evidence" value="ECO:0007669"/>
    <property type="project" value="UniProtKB-KW"/>
</dbReference>
<dbReference type="AlphaFoldDB" id="A0A381VHP1"/>
<dbReference type="PANTHER" id="PTHR10466:SF0">
    <property type="entry name" value="PHOSPHOMANNOMUTASE"/>
    <property type="match status" value="1"/>
</dbReference>
<evidence type="ECO:0008006" key="5">
    <source>
        <dbReference type="Google" id="ProtNLM"/>
    </source>
</evidence>
<organism evidence="4">
    <name type="scientific">marine metagenome</name>
    <dbReference type="NCBI Taxonomy" id="408172"/>
    <lineage>
        <taxon>unclassified sequences</taxon>
        <taxon>metagenomes</taxon>
        <taxon>ecological metagenomes</taxon>
    </lineage>
</organism>
<dbReference type="Gene3D" id="3.30.1240.20">
    <property type="match status" value="1"/>
</dbReference>
<keyword evidence="2" id="KW-0479">Metal-binding</keyword>
<name>A0A381VHP1_9ZZZZ</name>
<dbReference type="GO" id="GO:0006487">
    <property type="term" value="P:protein N-linked glycosylation"/>
    <property type="evidence" value="ECO:0007669"/>
    <property type="project" value="TreeGrafter"/>
</dbReference>
<evidence type="ECO:0000256" key="1">
    <source>
        <dbReference type="ARBA" id="ARBA00022490"/>
    </source>
</evidence>
<dbReference type="Gene3D" id="3.40.50.1000">
    <property type="entry name" value="HAD superfamily/HAD-like"/>
    <property type="match status" value="1"/>
</dbReference>
<evidence type="ECO:0000256" key="3">
    <source>
        <dbReference type="ARBA" id="ARBA00022842"/>
    </source>
</evidence>
<dbReference type="SUPFAM" id="SSF56784">
    <property type="entry name" value="HAD-like"/>
    <property type="match status" value="1"/>
</dbReference>
<accession>A0A381VHP1</accession>
<dbReference type="GO" id="GO:0009298">
    <property type="term" value="P:GDP-mannose biosynthetic process"/>
    <property type="evidence" value="ECO:0007669"/>
    <property type="project" value="InterPro"/>
</dbReference>
<gene>
    <name evidence="4" type="ORF">METZ01_LOCUS92730</name>
</gene>
<dbReference type="PANTHER" id="PTHR10466">
    <property type="entry name" value="PHOSPHOMANNOMUTASE"/>
    <property type="match status" value="1"/>
</dbReference>
<reference evidence="4" key="1">
    <citation type="submission" date="2018-05" db="EMBL/GenBank/DDBJ databases">
        <authorList>
            <person name="Lanie J.A."/>
            <person name="Ng W.-L."/>
            <person name="Kazmierczak K.M."/>
            <person name="Andrzejewski T.M."/>
            <person name="Davidsen T.M."/>
            <person name="Wayne K.J."/>
            <person name="Tettelin H."/>
            <person name="Glass J.I."/>
            <person name="Rusch D."/>
            <person name="Podicherti R."/>
            <person name="Tsui H.-C.T."/>
            <person name="Winkler M.E."/>
        </authorList>
    </citation>
    <scope>NUCLEOTIDE SEQUENCE</scope>
</reference>
<dbReference type="GO" id="GO:0005829">
    <property type="term" value="C:cytosol"/>
    <property type="evidence" value="ECO:0007669"/>
    <property type="project" value="TreeGrafter"/>
</dbReference>
<dbReference type="EMBL" id="UINC01008870">
    <property type="protein sequence ID" value="SVA39876.1"/>
    <property type="molecule type" value="Genomic_DNA"/>
</dbReference>
<keyword evidence="3" id="KW-0460">Magnesium</keyword>